<organism evidence="2 3">
    <name type="scientific">Pseudoduganella albidiflava</name>
    <dbReference type="NCBI Taxonomy" id="321983"/>
    <lineage>
        <taxon>Bacteria</taxon>
        <taxon>Pseudomonadati</taxon>
        <taxon>Pseudomonadota</taxon>
        <taxon>Betaproteobacteria</taxon>
        <taxon>Burkholderiales</taxon>
        <taxon>Oxalobacteraceae</taxon>
        <taxon>Telluria group</taxon>
        <taxon>Pseudoduganella</taxon>
    </lineage>
</organism>
<reference evidence="2" key="1">
    <citation type="journal article" date="2014" name="Int. J. Syst. Evol. Microbiol.">
        <title>Complete genome sequence of Corynebacterium casei LMG S-19264T (=DSM 44701T), isolated from a smear-ripened cheese.</title>
        <authorList>
            <consortium name="US DOE Joint Genome Institute (JGI-PGF)"/>
            <person name="Walter F."/>
            <person name="Albersmeier A."/>
            <person name="Kalinowski J."/>
            <person name="Ruckert C."/>
        </authorList>
    </citation>
    <scope>NUCLEOTIDE SEQUENCE</scope>
    <source>
        <strain evidence="2">KCTC 12343</strain>
    </source>
</reference>
<reference evidence="2" key="2">
    <citation type="submission" date="2022-12" db="EMBL/GenBank/DDBJ databases">
        <authorList>
            <person name="Sun Q."/>
            <person name="Kim S."/>
        </authorList>
    </citation>
    <scope>NUCLEOTIDE SEQUENCE</scope>
    <source>
        <strain evidence="2">KCTC 12343</strain>
    </source>
</reference>
<dbReference type="Proteomes" id="UP000628442">
    <property type="component" value="Unassembled WGS sequence"/>
</dbReference>
<dbReference type="AlphaFoldDB" id="A0AA88C905"/>
<feature type="compositionally biased region" description="Polar residues" evidence="1">
    <location>
        <begin position="1"/>
        <end position="14"/>
    </location>
</feature>
<dbReference type="EMBL" id="BMWV01000019">
    <property type="protein sequence ID" value="GGY65631.1"/>
    <property type="molecule type" value="Genomic_DNA"/>
</dbReference>
<feature type="region of interest" description="Disordered" evidence="1">
    <location>
        <begin position="1"/>
        <end position="29"/>
    </location>
</feature>
<name>A0AA88C905_9BURK</name>
<sequence>MSNQRFNEFPNGSRQPIRPDRRGTGHCNSAAGAPITAGLAYGLAYWLAEYQRTGPRHQPRRHYRITGPAIGITA</sequence>
<evidence type="ECO:0000313" key="2">
    <source>
        <dbReference type="EMBL" id="GGY65631.1"/>
    </source>
</evidence>
<evidence type="ECO:0000313" key="3">
    <source>
        <dbReference type="Proteomes" id="UP000628442"/>
    </source>
</evidence>
<evidence type="ECO:0000256" key="1">
    <source>
        <dbReference type="SAM" id="MobiDB-lite"/>
    </source>
</evidence>
<gene>
    <name evidence="2" type="ORF">GCM10007387_54970</name>
</gene>
<protein>
    <submittedName>
        <fullName evidence="2">Uncharacterized protein</fullName>
    </submittedName>
</protein>
<comment type="caution">
    <text evidence="2">The sequence shown here is derived from an EMBL/GenBank/DDBJ whole genome shotgun (WGS) entry which is preliminary data.</text>
</comment>
<proteinExistence type="predicted"/>
<accession>A0AA88C905</accession>